<protein>
    <submittedName>
        <fullName evidence="1">Uncharacterized protein</fullName>
    </submittedName>
</protein>
<evidence type="ECO:0000313" key="1">
    <source>
        <dbReference type="EMBL" id="CAI9291963.1"/>
    </source>
</evidence>
<dbReference type="Proteomes" id="UP001177003">
    <property type="component" value="Chromosome 6"/>
</dbReference>
<name>A0AA35ZGV9_LACSI</name>
<evidence type="ECO:0000313" key="2">
    <source>
        <dbReference type="Proteomes" id="UP001177003"/>
    </source>
</evidence>
<reference evidence="1" key="1">
    <citation type="submission" date="2023-04" db="EMBL/GenBank/DDBJ databases">
        <authorList>
            <person name="Vijverberg K."/>
            <person name="Xiong W."/>
            <person name="Schranz E."/>
        </authorList>
    </citation>
    <scope>NUCLEOTIDE SEQUENCE</scope>
</reference>
<dbReference type="AlphaFoldDB" id="A0AA35ZGV9"/>
<sequence length="125" mass="14709">MENGWVMIELFRTNSKRRDVEIKIFLEQIYVDSYSRKDEVVVEGILFLPEKKFDGKKISKQDVMNPPTWENLLPTDYQQLLARRKIRENPQNHVPIKTKWHAYSVLSKGVYIKVTGSKDIDVVSL</sequence>
<organism evidence="1 2">
    <name type="scientific">Lactuca saligna</name>
    <name type="common">Willowleaf lettuce</name>
    <dbReference type="NCBI Taxonomy" id="75948"/>
    <lineage>
        <taxon>Eukaryota</taxon>
        <taxon>Viridiplantae</taxon>
        <taxon>Streptophyta</taxon>
        <taxon>Embryophyta</taxon>
        <taxon>Tracheophyta</taxon>
        <taxon>Spermatophyta</taxon>
        <taxon>Magnoliopsida</taxon>
        <taxon>eudicotyledons</taxon>
        <taxon>Gunneridae</taxon>
        <taxon>Pentapetalae</taxon>
        <taxon>asterids</taxon>
        <taxon>campanulids</taxon>
        <taxon>Asterales</taxon>
        <taxon>Asteraceae</taxon>
        <taxon>Cichorioideae</taxon>
        <taxon>Cichorieae</taxon>
        <taxon>Lactucinae</taxon>
        <taxon>Lactuca</taxon>
    </lineage>
</organism>
<keyword evidence="2" id="KW-1185">Reference proteome</keyword>
<dbReference type="EMBL" id="OX465082">
    <property type="protein sequence ID" value="CAI9291963.1"/>
    <property type="molecule type" value="Genomic_DNA"/>
</dbReference>
<proteinExistence type="predicted"/>
<accession>A0AA35ZGV9</accession>
<gene>
    <name evidence="1" type="ORF">LSALG_LOCUS31068</name>
</gene>